<dbReference type="EMBL" id="JASPKY010000035">
    <property type="protein sequence ID" value="KAK9747007.1"/>
    <property type="molecule type" value="Genomic_DNA"/>
</dbReference>
<evidence type="ECO:0000313" key="3">
    <source>
        <dbReference type="Proteomes" id="UP001458880"/>
    </source>
</evidence>
<protein>
    <submittedName>
        <fullName evidence="2">Reverse transcriptase (RNA-dependent DNA polymerase)</fullName>
    </submittedName>
</protein>
<reference evidence="2 3" key="1">
    <citation type="journal article" date="2024" name="BMC Genomics">
        <title>De novo assembly and annotation of Popillia japonica's genome with initial clues to its potential as an invasive pest.</title>
        <authorList>
            <person name="Cucini C."/>
            <person name="Boschi S."/>
            <person name="Funari R."/>
            <person name="Cardaioli E."/>
            <person name="Iannotti N."/>
            <person name="Marturano G."/>
            <person name="Paoli F."/>
            <person name="Bruttini M."/>
            <person name="Carapelli A."/>
            <person name="Frati F."/>
            <person name="Nardi F."/>
        </authorList>
    </citation>
    <scope>NUCLEOTIDE SEQUENCE [LARGE SCALE GENOMIC DNA]</scope>
    <source>
        <strain evidence="2">DMR45628</strain>
    </source>
</reference>
<dbReference type="PANTHER" id="PTHR47027">
    <property type="entry name" value="REVERSE TRANSCRIPTASE DOMAIN-CONTAINING PROTEIN"/>
    <property type="match status" value="1"/>
</dbReference>
<dbReference type="InterPro" id="IPR043128">
    <property type="entry name" value="Rev_trsase/Diguanyl_cyclase"/>
</dbReference>
<dbReference type="InterPro" id="IPR043502">
    <property type="entry name" value="DNA/RNA_pol_sf"/>
</dbReference>
<comment type="caution">
    <text evidence="2">The sequence shown here is derived from an EMBL/GenBank/DDBJ whole genome shotgun (WGS) entry which is preliminary data.</text>
</comment>
<dbReference type="Proteomes" id="UP001458880">
    <property type="component" value="Unassembled WGS sequence"/>
</dbReference>
<feature type="domain" description="Reverse transcriptase" evidence="1">
    <location>
        <begin position="1"/>
        <end position="356"/>
    </location>
</feature>
<gene>
    <name evidence="2" type="ORF">QE152_g5690</name>
</gene>
<keyword evidence="2" id="KW-0695">RNA-directed DNA polymerase</keyword>
<keyword evidence="2" id="KW-0548">Nucleotidyltransferase</keyword>
<dbReference type="GO" id="GO:0003964">
    <property type="term" value="F:RNA-directed DNA polymerase activity"/>
    <property type="evidence" value="ECO:0007669"/>
    <property type="project" value="UniProtKB-KW"/>
</dbReference>
<proteinExistence type="predicted"/>
<dbReference type="AlphaFoldDB" id="A0AAW1MJR0"/>
<keyword evidence="2" id="KW-0808">Transferase</keyword>
<dbReference type="Gene3D" id="3.30.70.270">
    <property type="match status" value="1"/>
</dbReference>
<keyword evidence="3" id="KW-1185">Reference proteome</keyword>
<dbReference type="SUPFAM" id="SSF56672">
    <property type="entry name" value="DNA/RNA polymerases"/>
    <property type="match status" value="1"/>
</dbReference>
<dbReference type="InterPro" id="IPR000477">
    <property type="entry name" value="RT_dom"/>
</dbReference>
<dbReference type="Pfam" id="PF00078">
    <property type="entry name" value="RVT_1"/>
    <property type="match status" value="1"/>
</dbReference>
<sequence>MTSTPGPAASFFRRTCTLAGRGHPDAYWREQMSTRPFSAGLQDVAEDSASRAWLQHLPRGWTGRDFIKAVHLRTANLATKGLPTGCPFTHYERIGQHNEIVNKIATHVRRRRFTVEKEPRIYHPDKQLFIPDLAIHLPDNEILVTDVQVCWEDPRPLSESWTRRKLVYDHPRFREAAARRWPGRPVVVEPILLGARGVWPSCNHPTAALIAISHHLKASCVNSCLKKISFRAGVKQGDPLSPALFNAVLDGLITELNEKQPGGTLSPSCKIAALAFADDLLLLEDRDLDIPNALQAVEDFLRTRGIALNPAKCSSISAATVSGKSVPRTKPSFKIHGHYIKPLAGISNFRYLGLMFGSTGAAKPTLFNLTNWLSNLQQAPLRPSQKFDILKAYLVPRLLYGLQSPGLTGELLQECDRDGGLGLPQLRYKLPCIFSRRLENLKRNCDDITNWASIFNIEGPAQSLYYRLRVLPSRGDPDPYWREETTLRPYSAGLQDVADDASSRAWIHRVSRGWTGRDYGCPLTHYERIGRHNEIVAKIAKHARRKGWITETEPRVYHPDGQLYKPDLAIHQPGNTISIVDVQVCWEGPRTLATSWDNKRLVYDNVRFREAAVRHWGDKNLILSPLLLGARGIWPRCNQPTTGLLSIPSPLRSSCVHTYPKWGSTIHRRFIAGVWRRRPPEPPARGPKT</sequence>
<name>A0AAW1MJR0_POPJA</name>
<evidence type="ECO:0000313" key="2">
    <source>
        <dbReference type="EMBL" id="KAK9747007.1"/>
    </source>
</evidence>
<organism evidence="2 3">
    <name type="scientific">Popillia japonica</name>
    <name type="common">Japanese beetle</name>
    <dbReference type="NCBI Taxonomy" id="7064"/>
    <lineage>
        <taxon>Eukaryota</taxon>
        <taxon>Metazoa</taxon>
        <taxon>Ecdysozoa</taxon>
        <taxon>Arthropoda</taxon>
        <taxon>Hexapoda</taxon>
        <taxon>Insecta</taxon>
        <taxon>Pterygota</taxon>
        <taxon>Neoptera</taxon>
        <taxon>Endopterygota</taxon>
        <taxon>Coleoptera</taxon>
        <taxon>Polyphaga</taxon>
        <taxon>Scarabaeiformia</taxon>
        <taxon>Scarabaeidae</taxon>
        <taxon>Rutelinae</taxon>
        <taxon>Popillia</taxon>
    </lineage>
</organism>
<accession>A0AAW1MJR0</accession>
<dbReference type="PANTHER" id="PTHR47027:SF20">
    <property type="entry name" value="REVERSE TRANSCRIPTASE-LIKE PROTEIN WITH RNA-DIRECTED DNA POLYMERASE DOMAIN"/>
    <property type="match status" value="1"/>
</dbReference>
<evidence type="ECO:0000259" key="1">
    <source>
        <dbReference type="PROSITE" id="PS50878"/>
    </source>
</evidence>
<dbReference type="PROSITE" id="PS50878">
    <property type="entry name" value="RT_POL"/>
    <property type="match status" value="1"/>
</dbReference>